<sequence>MILTVCPNTAMDKIFRIQEWTPGIPMRTNDWAVCVGGKGLNSSVVLSQLGVETVGLGFFAGKTGEELVDLLKGYGIIPEPVWVGGHNRIAHVIAEEKTQIHSHVIVGQVEVNEAQKREFVEKFTQRVKEADWVIFAGSLPPSLNDDFYIELINIAKAAGKPTMIDSQKQYMLEAIKAKPNVVKLNHEEFEWTFDRKVKDLADLIRQAREVRAEKDLESFVITMAKDGMLAFTPEGDFLTKAPLQKAVNAAGAGDSVSSTLAWRFSLGEGWEAALKWAGAVSAATVLTERTGDVVMSDVDRIYKDVTVTKI</sequence>
<keyword evidence="5" id="KW-0067">ATP-binding</keyword>
<evidence type="ECO:0000256" key="5">
    <source>
        <dbReference type="ARBA" id="ARBA00022840"/>
    </source>
</evidence>
<gene>
    <name evidence="8" type="ORF">DFR64_1622</name>
</gene>
<dbReference type="Proteomes" id="UP000256388">
    <property type="component" value="Unassembled WGS sequence"/>
</dbReference>
<dbReference type="RefSeq" id="WP_116224845.1">
    <property type="nucleotide sequence ID" value="NZ_AP018437.1"/>
</dbReference>
<reference evidence="8 9" key="1">
    <citation type="submission" date="2018-08" db="EMBL/GenBank/DDBJ databases">
        <title>Genomic Encyclopedia of Type Strains, Phase IV (KMG-IV): sequencing the most valuable type-strain genomes for metagenomic binning, comparative biology and taxonomic classification.</title>
        <authorList>
            <person name="Goeker M."/>
        </authorList>
    </citation>
    <scope>NUCLEOTIDE SEQUENCE [LARGE SCALE GENOMIC DNA]</scope>
    <source>
        <strain evidence="8 9">DSM 23923</strain>
    </source>
</reference>
<accession>A0A347ZQY5</accession>
<keyword evidence="4 8" id="KW-0418">Kinase</keyword>
<evidence type="ECO:0000256" key="1">
    <source>
        <dbReference type="ARBA" id="ARBA00010688"/>
    </source>
</evidence>
<dbReference type="PANTHER" id="PTHR46566:SF2">
    <property type="entry name" value="ATP-DEPENDENT 6-PHOSPHOFRUCTOKINASE ISOZYME 2"/>
    <property type="match status" value="1"/>
</dbReference>
<proteinExistence type="inferred from homology"/>
<name>A0A347ZQY5_9CHLR</name>
<evidence type="ECO:0000313" key="9">
    <source>
        <dbReference type="Proteomes" id="UP000256388"/>
    </source>
</evidence>
<dbReference type="GO" id="GO:0005524">
    <property type="term" value="F:ATP binding"/>
    <property type="evidence" value="ECO:0007669"/>
    <property type="project" value="UniProtKB-KW"/>
</dbReference>
<dbReference type="AlphaFoldDB" id="A0A347ZQY5"/>
<feature type="domain" description="Carbohydrate kinase PfkB" evidence="7">
    <location>
        <begin position="16"/>
        <end position="291"/>
    </location>
</feature>
<protein>
    <submittedName>
        <fullName evidence="8">Fructose-1-phosphate kinase</fullName>
    </submittedName>
</protein>
<dbReference type="GO" id="GO:0005829">
    <property type="term" value="C:cytosol"/>
    <property type="evidence" value="ECO:0007669"/>
    <property type="project" value="TreeGrafter"/>
</dbReference>
<organism evidence="8 9">
    <name type="scientific">Pelolinea submarina</name>
    <dbReference type="NCBI Taxonomy" id="913107"/>
    <lineage>
        <taxon>Bacteria</taxon>
        <taxon>Bacillati</taxon>
        <taxon>Chloroflexota</taxon>
        <taxon>Anaerolineae</taxon>
        <taxon>Anaerolineales</taxon>
        <taxon>Anaerolineaceae</taxon>
        <taxon>Pelolinea</taxon>
    </lineage>
</organism>
<evidence type="ECO:0000256" key="2">
    <source>
        <dbReference type="ARBA" id="ARBA00022679"/>
    </source>
</evidence>
<dbReference type="NCBIfam" id="TIGR03168">
    <property type="entry name" value="1-PFK"/>
    <property type="match status" value="1"/>
</dbReference>
<keyword evidence="3" id="KW-0547">Nucleotide-binding</keyword>
<dbReference type="InterPro" id="IPR011611">
    <property type="entry name" value="PfkB_dom"/>
</dbReference>
<evidence type="ECO:0000256" key="6">
    <source>
        <dbReference type="PIRNR" id="PIRNR000535"/>
    </source>
</evidence>
<comment type="similarity">
    <text evidence="1">Belongs to the carbohydrate kinase PfkB family.</text>
</comment>
<dbReference type="InterPro" id="IPR017583">
    <property type="entry name" value="Tagatose/fructose_Pkinase"/>
</dbReference>
<dbReference type="EMBL" id="QUMS01000001">
    <property type="protein sequence ID" value="REG11730.1"/>
    <property type="molecule type" value="Genomic_DNA"/>
</dbReference>
<dbReference type="SUPFAM" id="SSF53613">
    <property type="entry name" value="Ribokinase-like"/>
    <property type="match status" value="1"/>
</dbReference>
<dbReference type="Pfam" id="PF00294">
    <property type="entry name" value="PfkB"/>
    <property type="match status" value="1"/>
</dbReference>
<evidence type="ECO:0000313" key="8">
    <source>
        <dbReference type="EMBL" id="REG11730.1"/>
    </source>
</evidence>
<dbReference type="CDD" id="cd01164">
    <property type="entry name" value="FruK_PfkB_like"/>
    <property type="match status" value="1"/>
</dbReference>
<keyword evidence="2 6" id="KW-0808">Transferase</keyword>
<comment type="caution">
    <text evidence="8">The sequence shown here is derived from an EMBL/GenBank/DDBJ whole genome shotgun (WGS) entry which is preliminary data.</text>
</comment>
<dbReference type="PANTHER" id="PTHR46566">
    <property type="entry name" value="1-PHOSPHOFRUCTOKINASE-RELATED"/>
    <property type="match status" value="1"/>
</dbReference>
<dbReference type="Gene3D" id="3.40.1190.20">
    <property type="match status" value="1"/>
</dbReference>
<dbReference type="PIRSF" id="PIRSF000535">
    <property type="entry name" value="1PFK/6PFK/LacC"/>
    <property type="match status" value="1"/>
</dbReference>
<keyword evidence="9" id="KW-1185">Reference proteome</keyword>
<dbReference type="GO" id="GO:0008443">
    <property type="term" value="F:phosphofructokinase activity"/>
    <property type="evidence" value="ECO:0007669"/>
    <property type="project" value="TreeGrafter"/>
</dbReference>
<dbReference type="InterPro" id="IPR029056">
    <property type="entry name" value="Ribokinase-like"/>
</dbReference>
<dbReference type="OrthoDB" id="9801219at2"/>
<evidence type="ECO:0000256" key="4">
    <source>
        <dbReference type="ARBA" id="ARBA00022777"/>
    </source>
</evidence>
<evidence type="ECO:0000256" key="3">
    <source>
        <dbReference type="ARBA" id="ARBA00022741"/>
    </source>
</evidence>
<evidence type="ECO:0000259" key="7">
    <source>
        <dbReference type="Pfam" id="PF00294"/>
    </source>
</evidence>